<dbReference type="Proteomes" id="UP000593579">
    <property type="component" value="Unassembled WGS sequence"/>
</dbReference>
<name>A0A7J9BVY6_GOSGO</name>
<gene>
    <name evidence="1" type="ORF">Gogos_013517</name>
</gene>
<proteinExistence type="predicted"/>
<dbReference type="AlphaFoldDB" id="A0A7J9BVY6"/>
<evidence type="ECO:0008006" key="3">
    <source>
        <dbReference type="Google" id="ProtNLM"/>
    </source>
</evidence>
<comment type="caution">
    <text evidence="1">The sequence shown here is derived from an EMBL/GenBank/DDBJ whole genome shotgun (WGS) entry which is preliminary data.</text>
</comment>
<evidence type="ECO:0000313" key="1">
    <source>
        <dbReference type="EMBL" id="MBA0740307.1"/>
    </source>
</evidence>
<protein>
    <recommendedName>
        <fullName evidence="3">RNase H type-1 domain-containing protein</fullName>
    </recommendedName>
</protein>
<keyword evidence="2" id="KW-1185">Reference proteome</keyword>
<reference evidence="1 2" key="1">
    <citation type="journal article" date="2019" name="Genome Biol. Evol.">
        <title>Insights into the evolution of the New World diploid cottons (Gossypium, subgenus Houzingenia) based on genome sequencing.</title>
        <authorList>
            <person name="Grover C.E."/>
            <person name="Arick M.A. 2nd"/>
            <person name="Thrash A."/>
            <person name="Conover J.L."/>
            <person name="Sanders W.S."/>
            <person name="Peterson D.G."/>
            <person name="Frelichowski J.E."/>
            <person name="Scheffler J.A."/>
            <person name="Scheffler B.E."/>
            <person name="Wendel J.F."/>
        </authorList>
    </citation>
    <scope>NUCLEOTIDE SEQUENCE [LARGE SCALE GENOMIC DNA]</scope>
    <source>
        <strain evidence="1">5</strain>
        <tissue evidence="1">Leaf</tissue>
    </source>
</reference>
<sequence length="54" mass="6647">MLKLHLIHQLLEREWRVRFRYILRDLNKIVDHMAKLPSLYCNEVQIFTEIPISI</sequence>
<dbReference type="EMBL" id="JABEZY010000006">
    <property type="protein sequence ID" value="MBA0740307.1"/>
    <property type="molecule type" value="Genomic_DNA"/>
</dbReference>
<evidence type="ECO:0000313" key="2">
    <source>
        <dbReference type="Proteomes" id="UP000593579"/>
    </source>
</evidence>
<dbReference type="OrthoDB" id="10397101at2759"/>
<feature type="non-terminal residue" evidence="1">
    <location>
        <position position="54"/>
    </location>
</feature>
<accession>A0A7J9BVY6</accession>
<organism evidence="1 2">
    <name type="scientific">Gossypium gossypioides</name>
    <name type="common">Mexican cotton</name>
    <name type="synonym">Selera gossypioides</name>
    <dbReference type="NCBI Taxonomy" id="34282"/>
    <lineage>
        <taxon>Eukaryota</taxon>
        <taxon>Viridiplantae</taxon>
        <taxon>Streptophyta</taxon>
        <taxon>Embryophyta</taxon>
        <taxon>Tracheophyta</taxon>
        <taxon>Spermatophyta</taxon>
        <taxon>Magnoliopsida</taxon>
        <taxon>eudicotyledons</taxon>
        <taxon>Gunneridae</taxon>
        <taxon>Pentapetalae</taxon>
        <taxon>rosids</taxon>
        <taxon>malvids</taxon>
        <taxon>Malvales</taxon>
        <taxon>Malvaceae</taxon>
        <taxon>Malvoideae</taxon>
        <taxon>Gossypium</taxon>
    </lineage>
</organism>